<dbReference type="InterPro" id="IPR013520">
    <property type="entry name" value="Ribonucl_H"/>
</dbReference>
<dbReference type="Proteomes" id="UP001314169">
    <property type="component" value="Chromosome 12"/>
</dbReference>
<dbReference type="InterPro" id="IPR036397">
    <property type="entry name" value="RNaseH_sf"/>
</dbReference>
<comment type="similarity">
    <text evidence="2">Belongs to the REXO1/REXO3 family.</text>
</comment>
<evidence type="ECO:0000313" key="10">
    <source>
        <dbReference type="Proteomes" id="UP001314169"/>
    </source>
</evidence>
<keyword evidence="10" id="KW-1185">Reference proteome</keyword>
<name>A0ABN9ZB79_PIPNA</name>
<keyword evidence="3" id="KW-0540">Nuclease</keyword>
<dbReference type="Gene3D" id="3.30.420.10">
    <property type="entry name" value="Ribonuclease H-like superfamily/Ribonuclease H"/>
    <property type="match status" value="1"/>
</dbReference>
<evidence type="ECO:0000256" key="2">
    <source>
        <dbReference type="ARBA" id="ARBA00006357"/>
    </source>
</evidence>
<reference evidence="9" key="1">
    <citation type="submission" date="2023-12" db="EMBL/GenBank/DDBJ databases">
        <authorList>
            <person name="Brown T."/>
        </authorList>
    </citation>
    <scope>NUCLEOTIDE SEQUENCE</scope>
</reference>
<evidence type="ECO:0000259" key="8">
    <source>
        <dbReference type="SMART" id="SM00479"/>
    </source>
</evidence>
<dbReference type="EMBL" id="OY882869">
    <property type="protein sequence ID" value="CAK6435404.1"/>
    <property type="molecule type" value="Genomic_DNA"/>
</dbReference>
<dbReference type="InterPro" id="IPR031736">
    <property type="entry name" value="REXO1-like_dom"/>
</dbReference>
<evidence type="ECO:0000256" key="7">
    <source>
        <dbReference type="SAM" id="MobiDB-lite"/>
    </source>
</evidence>
<protein>
    <recommendedName>
        <fullName evidence="8">Exonuclease domain-containing protein</fullName>
    </recommendedName>
</protein>
<dbReference type="InterPro" id="IPR034922">
    <property type="entry name" value="REX1-like_exo"/>
</dbReference>
<feature type="domain" description="Exonuclease" evidence="8">
    <location>
        <begin position="458"/>
        <end position="617"/>
    </location>
</feature>
<evidence type="ECO:0000256" key="1">
    <source>
        <dbReference type="ARBA" id="ARBA00004123"/>
    </source>
</evidence>
<keyword evidence="5" id="KW-0269">Exonuclease</keyword>
<feature type="region of interest" description="Disordered" evidence="7">
    <location>
        <begin position="151"/>
        <end position="215"/>
    </location>
</feature>
<gene>
    <name evidence="9" type="ORF">MPIPNATIZW_LOCUS3710</name>
</gene>
<dbReference type="SUPFAM" id="SSF53098">
    <property type="entry name" value="Ribonuclease H-like"/>
    <property type="match status" value="1"/>
</dbReference>
<evidence type="ECO:0000313" key="9">
    <source>
        <dbReference type="EMBL" id="CAK6435404.1"/>
    </source>
</evidence>
<evidence type="ECO:0000256" key="6">
    <source>
        <dbReference type="ARBA" id="ARBA00023242"/>
    </source>
</evidence>
<dbReference type="PANTHER" id="PTHR12801:SF62">
    <property type="entry name" value="RNA EXONUCLEASE 1 HOMOLOG"/>
    <property type="match status" value="1"/>
</dbReference>
<keyword evidence="6" id="KW-0539">Nucleus</keyword>
<sequence length="626" mass="67876">MPSPRRSRRAARAPALLKAPAPSWFPPGHLQALRTHGHASCPAPILLPLHHPTDPGRLLLAPPKHSWAPKFLIIQPESVRRGLALPTQLPTIQGLCDLGRQAEQAPRCSAGLPQTAQHPTPKHPFIHISAANSDKTRVALVPKPCLAAGAKKPLQANSSNPPAEAQGLGSQLPETRAPSDMAPGTVPPKRMARCPPRQSSQQPVPPEEAGDKVPAATRQRSLSLFLDQCLKFCPSTQEAIEKALQEEKAAYHQSPSKTKYHKLAHSTLHRLRRLAPRPGPGPCKTLSAVPQDVDLGGMLATQICFSLQHPDSPLGEDPVKGAALYLRLKELLLTQAQLKELGFPFPNPERPGGAVLFTNQDKQPPDPSCRLCCRCGTQYLVAPSGHCVQQEACHYHWGRLRPTPAPGGWQTQYTCCSAAIGSPGCQVAQQHVRDGRHEDLQGFVHTFAKDLPPGAHPGIFALDCEMSYTTAGLELTRVSVVDSAGRVVFDSFVRPQRPIVDHNTRFSGVTAAHLARTSVSLRDVQAVLLALFNADTILIGHSLHSDLLALKLTHRTVLDTSVLFPHHLGLPYRRSLRSLAAQHLGRVIQDGVHGHNSIEDAIACMHLVISKVGQDAQTQRSLPPRI</sequence>
<dbReference type="InterPro" id="IPR047021">
    <property type="entry name" value="REXO1/3/4-like"/>
</dbReference>
<proteinExistence type="inferred from homology"/>
<dbReference type="CDD" id="cd06145">
    <property type="entry name" value="REX1_like"/>
    <property type="match status" value="1"/>
</dbReference>
<dbReference type="InterPro" id="IPR012337">
    <property type="entry name" value="RNaseH-like_sf"/>
</dbReference>
<dbReference type="PANTHER" id="PTHR12801">
    <property type="entry name" value="RNA EXONUCLEASE REXO1 / RECO3 FAMILY MEMBER-RELATED"/>
    <property type="match status" value="1"/>
</dbReference>
<keyword evidence="4" id="KW-0378">Hydrolase</keyword>
<comment type="subcellular location">
    <subcellularLocation>
        <location evidence="1">Nucleus</location>
    </subcellularLocation>
</comment>
<dbReference type="Pfam" id="PF15870">
    <property type="entry name" value="EloA-BP1"/>
    <property type="match status" value="1"/>
</dbReference>
<evidence type="ECO:0000256" key="5">
    <source>
        <dbReference type="ARBA" id="ARBA00022839"/>
    </source>
</evidence>
<accession>A0ABN9ZB79</accession>
<organism evidence="9 10">
    <name type="scientific">Pipistrellus nathusii</name>
    <name type="common">Nathusius' pipistrelle</name>
    <dbReference type="NCBI Taxonomy" id="59473"/>
    <lineage>
        <taxon>Eukaryota</taxon>
        <taxon>Metazoa</taxon>
        <taxon>Chordata</taxon>
        <taxon>Craniata</taxon>
        <taxon>Vertebrata</taxon>
        <taxon>Euteleostomi</taxon>
        <taxon>Mammalia</taxon>
        <taxon>Eutheria</taxon>
        <taxon>Laurasiatheria</taxon>
        <taxon>Chiroptera</taxon>
        <taxon>Yangochiroptera</taxon>
        <taxon>Vespertilionidae</taxon>
        <taxon>Pipistrellus</taxon>
    </lineage>
</organism>
<evidence type="ECO:0000256" key="3">
    <source>
        <dbReference type="ARBA" id="ARBA00022722"/>
    </source>
</evidence>
<dbReference type="SMART" id="SM00479">
    <property type="entry name" value="EXOIII"/>
    <property type="match status" value="1"/>
</dbReference>
<evidence type="ECO:0000256" key="4">
    <source>
        <dbReference type="ARBA" id="ARBA00022801"/>
    </source>
</evidence>